<evidence type="ECO:0000256" key="9">
    <source>
        <dbReference type="ARBA" id="ARBA00022692"/>
    </source>
</evidence>
<comment type="catalytic activity">
    <reaction evidence="16">
        <text>L-tyrosyl-[protein] + ATP = O-phospho-L-tyrosyl-[protein] + ADP + H(+)</text>
        <dbReference type="Rhea" id="RHEA:10596"/>
        <dbReference type="Rhea" id="RHEA-COMP:10136"/>
        <dbReference type="Rhea" id="RHEA-COMP:20101"/>
        <dbReference type="ChEBI" id="CHEBI:15378"/>
        <dbReference type="ChEBI" id="CHEBI:30616"/>
        <dbReference type="ChEBI" id="CHEBI:46858"/>
        <dbReference type="ChEBI" id="CHEBI:61978"/>
        <dbReference type="ChEBI" id="CHEBI:456216"/>
        <dbReference type="EC" id="2.7.10.2"/>
    </reaction>
</comment>
<evidence type="ECO:0000259" key="19">
    <source>
        <dbReference type="Pfam" id="PF02706"/>
    </source>
</evidence>
<feature type="domain" description="Polysaccharide chain length determinant N-terminal" evidence="19">
    <location>
        <begin position="1"/>
        <end position="89"/>
    </location>
</feature>
<evidence type="ECO:0000256" key="16">
    <source>
        <dbReference type="ARBA" id="ARBA00051245"/>
    </source>
</evidence>
<gene>
    <name evidence="21" type="ORF">B7R22_02815</name>
</gene>
<feature type="region of interest" description="Disordered" evidence="17">
    <location>
        <begin position="464"/>
        <end position="485"/>
    </location>
</feature>
<dbReference type="SUPFAM" id="SSF52540">
    <property type="entry name" value="P-loop containing nucleoside triphosphate hydrolases"/>
    <property type="match status" value="1"/>
</dbReference>
<evidence type="ECO:0000256" key="17">
    <source>
        <dbReference type="SAM" id="MobiDB-lite"/>
    </source>
</evidence>
<dbReference type="OrthoDB" id="9812433at2"/>
<evidence type="ECO:0000256" key="18">
    <source>
        <dbReference type="SAM" id="Phobius"/>
    </source>
</evidence>
<comment type="similarity">
    <text evidence="2">Belongs to the CpsC/CapA family.</text>
</comment>
<dbReference type="Pfam" id="PF13614">
    <property type="entry name" value="AAA_31"/>
    <property type="match status" value="1"/>
</dbReference>
<comment type="similarity">
    <text evidence="4">Belongs to the etk/wzc family.</text>
</comment>
<accession>A0A3E0W244</accession>
<dbReference type="PANTHER" id="PTHR32309">
    <property type="entry name" value="TYROSINE-PROTEIN KINASE"/>
    <property type="match status" value="1"/>
</dbReference>
<evidence type="ECO:0000256" key="12">
    <source>
        <dbReference type="ARBA" id="ARBA00022840"/>
    </source>
</evidence>
<feature type="transmembrane region" description="Helical" evidence="18">
    <location>
        <begin position="175"/>
        <end position="194"/>
    </location>
</feature>
<evidence type="ECO:0000313" key="21">
    <source>
        <dbReference type="EMBL" id="RFA16434.1"/>
    </source>
</evidence>
<keyword evidence="8" id="KW-0808">Transferase</keyword>
<evidence type="ECO:0000259" key="20">
    <source>
        <dbReference type="Pfam" id="PF13614"/>
    </source>
</evidence>
<keyword evidence="10" id="KW-0547">Nucleotide-binding</keyword>
<keyword evidence="15" id="KW-0829">Tyrosine-protein kinase</keyword>
<keyword evidence="6" id="KW-1003">Cell membrane</keyword>
<dbReference type="InterPro" id="IPR003856">
    <property type="entry name" value="LPS_length_determ_N"/>
</dbReference>
<evidence type="ECO:0000256" key="6">
    <source>
        <dbReference type="ARBA" id="ARBA00022475"/>
    </source>
</evidence>
<evidence type="ECO:0000256" key="4">
    <source>
        <dbReference type="ARBA" id="ARBA00008883"/>
    </source>
</evidence>
<keyword evidence="12" id="KW-0067">ATP-binding</keyword>
<comment type="caution">
    <text evidence="21">The sequence shown here is derived from an EMBL/GenBank/DDBJ whole genome shotgun (WGS) entry which is preliminary data.</text>
</comment>
<dbReference type="GO" id="GO:0042802">
    <property type="term" value="F:identical protein binding"/>
    <property type="evidence" value="ECO:0007669"/>
    <property type="project" value="UniProtKB-ARBA"/>
</dbReference>
<evidence type="ECO:0000256" key="1">
    <source>
        <dbReference type="ARBA" id="ARBA00004429"/>
    </source>
</evidence>
<evidence type="ECO:0000313" key="22">
    <source>
        <dbReference type="Proteomes" id="UP000256541"/>
    </source>
</evidence>
<name>A0A3E0W244_9MICO</name>
<evidence type="ECO:0000256" key="13">
    <source>
        <dbReference type="ARBA" id="ARBA00022989"/>
    </source>
</evidence>
<comment type="subcellular location">
    <subcellularLocation>
        <location evidence="1">Cell inner membrane</location>
        <topology evidence="1">Multi-pass membrane protein</topology>
    </subcellularLocation>
</comment>
<evidence type="ECO:0000256" key="11">
    <source>
        <dbReference type="ARBA" id="ARBA00022777"/>
    </source>
</evidence>
<dbReference type="GO" id="GO:0005886">
    <property type="term" value="C:plasma membrane"/>
    <property type="evidence" value="ECO:0007669"/>
    <property type="project" value="UniProtKB-SubCell"/>
</dbReference>
<dbReference type="Proteomes" id="UP000256541">
    <property type="component" value="Unassembled WGS sequence"/>
</dbReference>
<keyword evidence="7" id="KW-0997">Cell inner membrane</keyword>
<feature type="compositionally biased region" description="Basic and acidic residues" evidence="17">
    <location>
        <begin position="475"/>
        <end position="485"/>
    </location>
</feature>
<evidence type="ECO:0000256" key="5">
    <source>
        <dbReference type="ARBA" id="ARBA00011903"/>
    </source>
</evidence>
<evidence type="ECO:0000256" key="14">
    <source>
        <dbReference type="ARBA" id="ARBA00023136"/>
    </source>
</evidence>
<dbReference type="Pfam" id="PF02706">
    <property type="entry name" value="Wzz"/>
    <property type="match status" value="1"/>
</dbReference>
<keyword evidence="9 18" id="KW-0812">Transmembrane</keyword>
<evidence type="ECO:0000256" key="2">
    <source>
        <dbReference type="ARBA" id="ARBA00006683"/>
    </source>
</evidence>
<evidence type="ECO:0000256" key="7">
    <source>
        <dbReference type="ARBA" id="ARBA00022519"/>
    </source>
</evidence>
<dbReference type="PANTHER" id="PTHR32309:SF13">
    <property type="entry name" value="FERRIC ENTEROBACTIN TRANSPORT PROTEIN FEPE"/>
    <property type="match status" value="1"/>
</dbReference>
<dbReference type="GO" id="GO:0004715">
    <property type="term" value="F:non-membrane spanning protein tyrosine kinase activity"/>
    <property type="evidence" value="ECO:0007669"/>
    <property type="project" value="UniProtKB-EC"/>
</dbReference>
<keyword evidence="14 18" id="KW-0472">Membrane</keyword>
<dbReference type="RefSeq" id="WP_116410297.1">
    <property type="nucleotide sequence ID" value="NZ_NBXB01000011.1"/>
</dbReference>
<dbReference type="AlphaFoldDB" id="A0A3E0W244"/>
<dbReference type="GO" id="GO:0005524">
    <property type="term" value="F:ATP binding"/>
    <property type="evidence" value="ECO:0007669"/>
    <property type="project" value="UniProtKB-KW"/>
</dbReference>
<evidence type="ECO:0000256" key="15">
    <source>
        <dbReference type="ARBA" id="ARBA00023137"/>
    </source>
</evidence>
<feature type="transmembrane region" description="Helical" evidence="18">
    <location>
        <begin position="12"/>
        <end position="34"/>
    </location>
</feature>
<comment type="similarity">
    <text evidence="3">Belongs to the CpsD/CapB family.</text>
</comment>
<dbReference type="EC" id="2.7.10.2" evidence="5"/>
<organism evidence="21 22">
    <name type="scientific">Subtercola boreus</name>
    <dbReference type="NCBI Taxonomy" id="120213"/>
    <lineage>
        <taxon>Bacteria</taxon>
        <taxon>Bacillati</taxon>
        <taxon>Actinomycetota</taxon>
        <taxon>Actinomycetes</taxon>
        <taxon>Micrococcales</taxon>
        <taxon>Microbacteriaceae</taxon>
        <taxon>Subtercola</taxon>
    </lineage>
</organism>
<keyword evidence="11" id="KW-0418">Kinase</keyword>
<dbReference type="EMBL" id="NBXB01000011">
    <property type="protein sequence ID" value="RFA16434.1"/>
    <property type="molecule type" value="Genomic_DNA"/>
</dbReference>
<dbReference type="FunFam" id="3.40.50.300:FF:000527">
    <property type="entry name" value="Tyrosine-protein kinase etk"/>
    <property type="match status" value="1"/>
</dbReference>
<evidence type="ECO:0000256" key="10">
    <source>
        <dbReference type="ARBA" id="ARBA00022741"/>
    </source>
</evidence>
<reference evidence="21 22" key="1">
    <citation type="submission" date="2017-04" db="EMBL/GenBank/DDBJ databases">
        <title>Comparative genome analysis of Subtercola boreus.</title>
        <authorList>
            <person name="Cho Y.-J."/>
            <person name="Cho A."/>
            <person name="Kim O.-S."/>
            <person name="Lee J.-I."/>
        </authorList>
    </citation>
    <scope>NUCLEOTIDE SEQUENCE [LARGE SCALE GENOMIC DNA]</scope>
    <source>
        <strain evidence="21 22">P27479</strain>
    </source>
</reference>
<evidence type="ECO:0000256" key="8">
    <source>
        <dbReference type="ARBA" id="ARBA00022679"/>
    </source>
</evidence>
<dbReference type="InterPro" id="IPR050445">
    <property type="entry name" value="Bact_polysacc_biosynth/exp"/>
</dbReference>
<dbReference type="InterPro" id="IPR025669">
    <property type="entry name" value="AAA_dom"/>
</dbReference>
<dbReference type="InterPro" id="IPR005702">
    <property type="entry name" value="Wzc-like_C"/>
</dbReference>
<feature type="domain" description="AAA" evidence="20">
    <location>
        <begin position="272"/>
        <end position="390"/>
    </location>
</feature>
<dbReference type="CDD" id="cd05387">
    <property type="entry name" value="BY-kinase"/>
    <property type="match status" value="1"/>
</dbReference>
<keyword evidence="13 18" id="KW-1133">Transmembrane helix</keyword>
<evidence type="ECO:0000256" key="3">
    <source>
        <dbReference type="ARBA" id="ARBA00007316"/>
    </source>
</evidence>
<dbReference type="InterPro" id="IPR027417">
    <property type="entry name" value="P-loop_NTPase"/>
</dbReference>
<protein>
    <recommendedName>
        <fullName evidence="5">non-specific protein-tyrosine kinase</fullName>
        <ecNumber evidence="5">2.7.10.2</ecNumber>
    </recommendedName>
</protein>
<sequence>MDLRDYLRVLRKGWIIILALVLMGVALGSVFSLLSTPMYLASSKVFVSVQSAGTVSELTQGSNFTQNQVKSYADIITTPAVLQPVITQLQLPITAETLASRVTASTATGTVVVDIGVSDGSPQSAADIANAIASSFEKVVSSIVPVDATGTSPVKITVLQQALVPLEPATPNTRLNIILGGVIGLVLGLVVSVLRQTLDTKVRNEHDVEGITSAPILGGIAFDPRTVERPLVVQDDPRSPRAESFRTLRTNLQFLVALDRPKSYVITSSIPGEGKSTSSANLAIVTASAGTRTIIIDADLRKPKLAEYLGLEGGAGLTDVLVGRAEVSDVMQRWGSHDLFVLPAGRIPPNPSELLGSNAMIALIQKLEAEFDLVLFDAPPLLPVTDAAILAKHTGGALLMVGAGRVHKGQLKGAVAALTNVGSGLAGIVMTMLPTKGPDSYGYGRYGYGYGYGYGLEFETTPGSERKRRKGAVAPRHEEGFLPVK</sequence>
<proteinExistence type="inferred from homology"/>
<dbReference type="NCBIfam" id="TIGR01007">
    <property type="entry name" value="eps_fam"/>
    <property type="match status" value="1"/>
</dbReference>
<dbReference type="Gene3D" id="3.40.50.300">
    <property type="entry name" value="P-loop containing nucleotide triphosphate hydrolases"/>
    <property type="match status" value="1"/>
</dbReference>